<dbReference type="Gene3D" id="3.30.750.140">
    <property type="match status" value="1"/>
</dbReference>
<feature type="domain" description="Flagellar hook-length control protein-like C-terminal" evidence="1">
    <location>
        <begin position="165"/>
        <end position="237"/>
    </location>
</feature>
<feature type="non-terminal residue" evidence="2">
    <location>
        <position position="1"/>
    </location>
</feature>
<evidence type="ECO:0000313" key="2">
    <source>
        <dbReference type="EMBL" id="PWF48862.1"/>
    </source>
</evidence>
<dbReference type="EMBL" id="PXWF02000128">
    <property type="protein sequence ID" value="PWF48862.1"/>
    <property type="molecule type" value="Genomic_DNA"/>
</dbReference>
<dbReference type="InterPro" id="IPR021136">
    <property type="entry name" value="Flagellar_hook_control-like_C"/>
</dbReference>
<sequence>QFAGAGAPGEGAAAGNAQLSEAARTLSSVLGAALKHPDTSGAVRAAAPLAPAPGADPAQLAGALREALAKSGLFYESHLAEWAEGKRALSELMREPQMLRAAQDGPGARAALTDPATAQLINLQLGAQEHARLAWQGQLWPGQDLEWDVAREQPDQGRGGGPEAAHDWHSRLRLRFPLLGEIDARLVLRGDVLELQLRTGADGAAAELLRRHAGALDGAMAAAGIALSSLEIGAGARRDGRDG</sequence>
<dbReference type="OrthoDB" id="5296742at2"/>
<keyword evidence="2" id="KW-0282">Flagellum</keyword>
<dbReference type="InterPro" id="IPR038610">
    <property type="entry name" value="FliK-like_C_sf"/>
</dbReference>
<dbReference type="Proteomes" id="UP000241421">
    <property type="component" value="Unassembled WGS sequence"/>
</dbReference>
<dbReference type="RefSeq" id="WP_146204378.1">
    <property type="nucleotide sequence ID" value="NZ_PXWF02000128.1"/>
</dbReference>
<gene>
    <name evidence="2" type="ORF">C7C56_009595</name>
</gene>
<keyword evidence="2" id="KW-0966">Cell projection</keyword>
<accession>A0A2U2HN24</accession>
<evidence type="ECO:0000259" key="1">
    <source>
        <dbReference type="Pfam" id="PF02120"/>
    </source>
</evidence>
<keyword evidence="3" id="KW-1185">Reference proteome</keyword>
<keyword evidence="2" id="KW-0969">Cilium</keyword>
<dbReference type="Pfam" id="PF02120">
    <property type="entry name" value="Flg_hook"/>
    <property type="match status" value="1"/>
</dbReference>
<comment type="caution">
    <text evidence="2">The sequence shown here is derived from an EMBL/GenBank/DDBJ whole genome shotgun (WGS) entry which is preliminary data.</text>
</comment>
<organism evidence="2 3">
    <name type="scientific">Massilia glaciei</name>
    <dbReference type="NCBI Taxonomy" id="1524097"/>
    <lineage>
        <taxon>Bacteria</taxon>
        <taxon>Pseudomonadati</taxon>
        <taxon>Pseudomonadota</taxon>
        <taxon>Betaproteobacteria</taxon>
        <taxon>Burkholderiales</taxon>
        <taxon>Oxalobacteraceae</taxon>
        <taxon>Telluria group</taxon>
        <taxon>Massilia</taxon>
    </lineage>
</organism>
<evidence type="ECO:0000313" key="3">
    <source>
        <dbReference type="Proteomes" id="UP000241421"/>
    </source>
</evidence>
<protein>
    <submittedName>
        <fullName evidence="2">Flagellar hook-length control protein FliK</fullName>
    </submittedName>
</protein>
<name>A0A2U2HN24_9BURK</name>
<dbReference type="AlphaFoldDB" id="A0A2U2HN24"/>
<proteinExistence type="predicted"/>
<reference evidence="2 3" key="1">
    <citation type="submission" date="2018-04" db="EMBL/GenBank/DDBJ databases">
        <title>Massilia violaceinigra sp. nov., a novel purple-pigmented bacterium isolated from Tianshan glacier, Xinjiang, China.</title>
        <authorList>
            <person name="Wang H."/>
        </authorList>
    </citation>
    <scope>NUCLEOTIDE SEQUENCE [LARGE SCALE GENOMIC DNA]</scope>
    <source>
        <strain evidence="2 3">B448-2</strain>
    </source>
</reference>